<protein>
    <submittedName>
        <fullName evidence="6">LysR family transcriptional regulator</fullName>
    </submittedName>
</protein>
<keyword evidence="4" id="KW-0804">Transcription</keyword>
<dbReference type="GO" id="GO:0006351">
    <property type="term" value="P:DNA-templated transcription"/>
    <property type="evidence" value="ECO:0007669"/>
    <property type="project" value="TreeGrafter"/>
</dbReference>
<keyword evidence="3" id="KW-0238">DNA-binding</keyword>
<dbReference type="InterPro" id="IPR000847">
    <property type="entry name" value="LysR_HTH_N"/>
</dbReference>
<dbReference type="SUPFAM" id="SSF53850">
    <property type="entry name" value="Periplasmic binding protein-like II"/>
    <property type="match status" value="1"/>
</dbReference>
<dbReference type="PROSITE" id="PS50931">
    <property type="entry name" value="HTH_LYSR"/>
    <property type="match status" value="1"/>
</dbReference>
<comment type="caution">
    <text evidence="6">The sequence shown here is derived from an EMBL/GenBank/DDBJ whole genome shotgun (WGS) entry which is preliminary data.</text>
</comment>
<dbReference type="InterPro" id="IPR036388">
    <property type="entry name" value="WH-like_DNA-bd_sf"/>
</dbReference>
<dbReference type="EMBL" id="BSOT01000019">
    <property type="protein sequence ID" value="GLR72987.1"/>
    <property type="molecule type" value="Genomic_DNA"/>
</dbReference>
<proteinExistence type="inferred from homology"/>
<accession>A0AA37SZ66</accession>
<comment type="similarity">
    <text evidence="1">Belongs to the LysR transcriptional regulatory family.</text>
</comment>
<dbReference type="GO" id="GO:0043565">
    <property type="term" value="F:sequence-specific DNA binding"/>
    <property type="evidence" value="ECO:0007669"/>
    <property type="project" value="TreeGrafter"/>
</dbReference>
<organism evidence="6 7">
    <name type="scientific">Agaribacter marinus</name>
    <dbReference type="NCBI Taxonomy" id="1431249"/>
    <lineage>
        <taxon>Bacteria</taxon>
        <taxon>Pseudomonadati</taxon>
        <taxon>Pseudomonadota</taxon>
        <taxon>Gammaproteobacteria</taxon>
        <taxon>Alteromonadales</taxon>
        <taxon>Alteromonadaceae</taxon>
        <taxon>Agaribacter</taxon>
    </lineage>
</organism>
<dbReference type="Gene3D" id="1.10.10.10">
    <property type="entry name" value="Winged helix-like DNA-binding domain superfamily/Winged helix DNA-binding domain"/>
    <property type="match status" value="1"/>
</dbReference>
<dbReference type="Pfam" id="PF00126">
    <property type="entry name" value="HTH_1"/>
    <property type="match status" value="1"/>
</dbReference>
<dbReference type="RefSeq" id="WP_284219406.1">
    <property type="nucleotide sequence ID" value="NZ_BSOT01000019.1"/>
</dbReference>
<feature type="domain" description="HTH lysR-type" evidence="5">
    <location>
        <begin position="1"/>
        <end position="58"/>
    </location>
</feature>
<dbReference type="InterPro" id="IPR005119">
    <property type="entry name" value="LysR_subst-bd"/>
</dbReference>
<dbReference type="PANTHER" id="PTHR30537:SF3">
    <property type="entry name" value="TRANSCRIPTIONAL REGULATORY PROTEIN"/>
    <property type="match status" value="1"/>
</dbReference>
<evidence type="ECO:0000256" key="1">
    <source>
        <dbReference type="ARBA" id="ARBA00009437"/>
    </source>
</evidence>
<dbReference type="SUPFAM" id="SSF46785">
    <property type="entry name" value="Winged helix' DNA-binding domain"/>
    <property type="match status" value="1"/>
</dbReference>
<dbReference type="Gene3D" id="3.40.190.290">
    <property type="match status" value="1"/>
</dbReference>
<dbReference type="InterPro" id="IPR036390">
    <property type="entry name" value="WH_DNA-bd_sf"/>
</dbReference>
<evidence type="ECO:0000256" key="4">
    <source>
        <dbReference type="ARBA" id="ARBA00023163"/>
    </source>
</evidence>
<reference evidence="6" key="1">
    <citation type="journal article" date="2014" name="Int. J. Syst. Evol. Microbiol.">
        <title>Complete genome sequence of Corynebacterium casei LMG S-19264T (=DSM 44701T), isolated from a smear-ripened cheese.</title>
        <authorList>
            <consortium name="US DOE Joint Genome Institute (JGI-PGF)"/>
            <person name="Walter F."/>
            <person name="Albersmeier A."/>
            <person name="Kalinowski J."/>
            <person name="Ruckert C."/>
        </authorList>
    </citation>
    <scope>NUCLEOTIDE SEQUENCE</scope>
    <source>
        <strain evidence="6">NBRC 110023</strain>
    </source>
</reference>
<dbReference type="GO" id="GO:0003700">
    <property type="term" value="F:DNA-binding transcription factor activity"/>
    <property type="evidence" value="ECO:0007669"/>
    <property type="project" value="InterPro"/>
</dbReference>
<keyword evidence="7" id="KW-1185">Reference proteome</keyword>
<evidence type="ECO:0000313" key="7">
    <source>
        <dbReference type="Proteomes" id="UP001156601"/>
    </source>
</evidence>
<dbReference type="AlphaFoldDB" id="A0AA37SZ66"/>
<keyword evidence="2" id="KW-0805">Transcription regulation</keyword>
<evidence type="ECO:0000259" key="5">
    <source>
        <dbReference type="PROSITE" id="PS50931"/>
    </source>
</evidence>
<gene>
    <name evidence="6" type="ORF">GCM10007852_38950</name>
</gene>
<dbReference type="Proteomes" id="UP001156601">
    <property type="component" value="Unassembled WGS sequence"/>
</dbReference>
<sequence length="287" mass="32603">MNWDSLKVFLSIAETGSLSGAAKALGVNHSTVFRKLQALEADIGVRLLEKIENKYVLTRAGEEVLDEGQKISESFDAIDRRIMGADFQPRGTVKITAPFNIVNRYLPKLFAEFCCQYPDIEIEFFSSNQDFNLANRQADIAIRATSSPPEYLIGRKLCQIRWGVFGDKNYFKRHSQLDSLDDLISHRLIGASGAMGNLEGFVWLDNNYTENITIRCDELTAMSYMAEHGHGLAFLPVDQRREGIVQYLEFPPGKSSDLWLLTHPDLRKVERIRLVINYLSDRLTGMF</sequence>
<dbReference type="PANTHER" id="PTHR30537">
    <property type="entry name" value="HTH-TYPE TRANSCRIPTIONAL REGULATOR"/>
    <property type="match status" value="1"/>
</dbReference>
<evidence type="ECO:0000256" key="2">
    <source>
        <dbReference type="ARBA" id="ARBA00023015"/>
    </source>
</evidence>
<dbReference type="Pfam" id="PF03466">
    <property type="entry name" value="LysR_substrate"/>
    <property type="match status" value="1"/>
</dbReference>
<evidence type="ECO:0000256" key="3">
    <source>
        <dbReference type="ARBA" id="ARBA00023125"/>
    </source>
</evidence>
<reference evidence="6" key="2">
    <citation type="submission" date="2023-01" db="EMBL/GenBank/DDBJ databases">
        <title>Draft genome sequence of Agaribacter marinus strain NBRC 110023.</title>
        <authorList>
            <person name="Sun Q."/>
            <person name="Mori K."/>
        </authorList>
    </citation>
    <scope>NUCLEOTIDE SEQUENCE</scope>
    <source>
        <strain evidence="6">NBRC 110023</strain>
    </source>
</reference>
<evidence type="ECO:0000313" key="6">
    <source>
        <dbReference type="EMBL" id="GLR72987.1"/>
    </source>
</evidence>
<dbReference type="InterPro" id="IPR058163">
    <property type="entry name" value="LysR-type_TF_proteobact-type"/>
</dbReference>
<name>A0AA37SZ66_9ALTE</name>